<proteinExistence type="predicted"/>
<organism evidence="8 9">
    <name type="scientific">Aquatica leii</name>
    <dbReference type="NCBI Taxonomy" id="1421715"/>
    <lineage>
        <taxon>Eukaryota</taxon>
        <taxon>Metazoa</taxon>
        <taxon>Ecdysozoa</taxon>
        <taxon>Arthropoda</taxon>
        <taxon>Hexapoda</taxon>
        <taxon>Insecta</taxon>
        <taxon>Pterygota</taxon>
        <taxon>Neoptera</taxon>
        <taxon>Endopterygota</taxon>
        <taxon>Coleoptera</taxon>
        <taxon>Polyphaga</taxon>
        <taxon>Elateriformia</taxon>
        <taxon>Elateroidea</taxon>
        <taxon>Lampyridae</taxon>
        <taxon>Luciolinae</taxon>
        <taxon>Aquatica</taxon>
    </lineage>
</organism>
<keyword evidence="1" id="KW-0479">Metal-binding</keyword>
<sequence length="397" mass="44126">MASARKKQDEKNLKLIRDLASLPHNKYCFDCNQRGPTYVNVTIGSFVCTKCSGMLRGLTPPHRVKSISMASFTTEEVELLRSRGNNYCRNTWLGLYEGNSVKERGEQEIHDFMINKYELKRYYLENPVPVTNGIDNNVVPQIINKTQDVKIKNNFIAQPKLPQINGFLSEKNNKNINGQIFDFVADFGSADIYNAANVQKDTKINNNSDIQIAFANFDNQIFNNNHKFTGASILNAITSNGTTNTNNVMTTTNGPPAPSEDRYAALKDLDNAFKGQTQLDWSSTSNSSFGSTTPSSMYSSPSPQNNMFNSPSQDQFLSQFGQQDGPKVLNPFNGNVMWGDSPSQQTNLAGNPFRTSNIKTNGFYASPFPVNNANTWSPNPFMMGSSTSSEHSSNPFL</sequence>
<dbReference type="InterPro" id="IPR037278">
    <property type="entry name" value="ARFGAP/RecO"/>
</dbReference>
<dbReference type="InterPro" id="IPR038508">
    <property type="entry name" value="ArfGAP_dom_sf"/>
</dbReference>
<dbReference type="InterPro" id="IPR052248">
    <property type="entry name" value="Arf-GAP_FG-repeat_protein"/>
</dbReference>
<gene>
    <name evidence="8" type="ORF">RN001_007603</name>
</gene>
<feature type="compositionally biased region" description="Low complexity" evidence="6">
    <location>
        <begin position="282"/>
        <end position="303"/>
    </location>
</feature>
<evidence type="ECO:0000256" key="5">
    <source>
        <dbReference type="PROSITE-ProRule" id="PRU00288"/>
    </source>
</evidence>
<keyword evidence="4" id="KW-0862">Zinc</keyword>
<dbReference type="Proteomes" id="UP001353858">
    <property type="component" value="Unassembled WGS sequence"/>
</dbReference>
<dbReference type="FunFam" id="1.10.220.150:FF:000005">
    <property type="entry name" value="Arf-GAP domain and FG repeat-containing protein 1"/>
    <property type="match status" value="1"/>
</dbReference>
<evidence type="ECO:0000256" key="1">
    <source>
        <dbReference type="ARBA" id="ARBA00022723"/>
    </source>
</evidence>
<dbReference type="EMBL" id="JARPUR010000003">
    <property type="protein sequence ID" value="KAK4879457.1"/>
    <property type="molecule type" value="Genomic_DNA"/>
</dbReference>
<keyword evidence="2" id="KW-0677">Repeat</keyword>
<dbReference type="SMART" id="SM00105">
    <property type="entry name" value="ArfGap"/>
    <property type="match status" value="1"/>
</dbReference>
<dbReference type="InterPro" id="IPR001164">
    <property type="entry name" value="ArfGAP_dom"/>
</dbReference>
<evidence type="ECO:0000313" key="9">
    <source>
        <dbReference type="Proteomes" id="UP001353858"/>
    </source>
</evidence>
<evidence type="ECO:0000256" key="3">
    <source>
        <dbReference type="ARBA" id="ARBA00022771"/>
    </source>
</evidence>
<dbReference type="GO" id="GO:0016020">
    <property type="term" value="C:membrane"/>
    <property type="evidence" value="ECO:0007669"/>
    <property type="project" value="TreeGrafter"/>
</dbReference>
<dbReference type="CDD" id="cd08838">
    <property type="entry name" value="ArfGap_AGFG"/>
    <property type="match status" value="1"/>
</dbReference>
<evidence type="ECO:0000259" key="7">
    <source>
        <dbReference type="PROSITE" id="PS50115"/>
    </source>
</evidence>
<dbReference type="GO" id="GO:0008270">
    <property type="term" value="F:zinc ion binding"/>
    <property type="evidence" value="ECO:0007669"/>
    <property type="project" value="UniProtKB-KW"/>
</dbReference>
<evidence type="ECO:0000313" key="8">
    <source>
        <dbReference type="EMBL" id="KAK4879457.1"/>
    </source>
</evidence>
<accession>A0AAN7PYB1</accession>
<dbReference type="PANTHER" id="PTHR46134">
    <property type="entry name" value="DRONGO, ISOFORM F"/>
    <property type="match status" value="1"/>
</dbReference>
<evidence type="ECO:0000256" key="6">
    <source>
        <dbReference type="SAM" id="MobiDB-lite"/>
    </source>
</evidence>
<reference evidence="9" key="1">
    <citation type="submission" date="2023-01" db="EMBL/GenBank/DDBJ databases">
        <title>Key to firefly adult light organ development and bioluminescence: homeobox transcription factors regulate luciferase expression and transportation to peroxisome.</title>
        <authorList>
            <person name="Fu X."/>
        </authorList>
    </citation>
    <scope>NUCLEOTIDE SEQUENCE [LARGE SCALE GENOMIC DNA]</scope>
</reference>
<dbReference type="PROSITE" id="PS50115">
    <property type="entry name" value="ARFGAP"/>
    <property type="match status" value="1"/>
</dbReference>
<dbReference type="GO" id="GO:0005096">
    <property type="term" value="F:GTPase activator activity"/>
    <property type="evidence" value="ECO:0007669"/>
    <property type="project" value="InterPro"/>
</dbReference>
<dbReference type="Pfam" id="PF01412">
    <property type="entry name" value="ArfGap"/>
    <property type="match status" value="1"/>
</dbReference>
<dbReference type="AlphaFoldDB" id="A0AAN7PYB1"/>
<dbReference type="Gene3D" id="1.10.220.150">
    <property type="entry name" value="Arf GTPase activating protein"/>
    <property type="match status" value="1"/>
</dbReference>
<dbReference type="SUPFAM" id="SSF57863">
    <property type="entry name" value="ArfGap/RecO-like zinc finger"/>
    <property type="match status" value="1"/>
</dbReference>
<keyword evidence="3 5" id="KW-0863">Zinc-finger</keyword>
<evidence type="ECO:0000256" key="4">
    <source>
        <dbReference type="ARBA" id="ARBA00022833"/>
    </source>
</evidence>
<dbReference type="GO" id="GO:0005737">
    <property type="term" value="C:cytoplasm"/>
    <property type="evidence" value="ECO:0007669"/>
    <property type="project" value="TreeGrafter"/>
</dbReference>
<keyword evidence="9" id="KW-1185">Reference proteome</keyword>
<feature type="domain" description="Arf-GAP" evidence="7">
    <location>
        <begin position="10"/>
        <end position="130"/>
    </location>
</feature>
<protein>
    <recommendedName>
        <fullName evidence="7">Arf-GAP domain-containing protein</fullName>
    </recommendedName>
</protein>
<name>A0AAN7PYB1_9COLE</name>
<evidence type="ECO:0000256" key="2">
    <source>
        <dbReference type="ARBA" id="ARBA00022737"/>
    </source>
</evidence>
<dbReference type="PANTHER" id="PTHR46134:SF3">
    <property type="entry name" value="ARFGAP WITH FG REPEATS 1"/>
    <property type="match status" value="1"/>
</dbReference>
<comment type="caution">
    <text evidence="8">The sequence shown here is derived from an EMBL/GenBank/DDBJ whole genome shotgun (WGS) entry which is preliminary data.</text>
</comment>
<dbReference type="PRINTS" id="PR00405">
    <property type="entry name" value="REVINTRACTNG"/>
</dbReference>
<feature type="region of interest" description="Disordered" evidence="6">
    <location>
        <begin position="277"/>
        <end position="310"/>
    </location>
</feature>